<dbReference type="SFLD" id="SFLDG01135">
    <property type="entry name" value="C1.5.6:_HAD__Beta-PGM__Phospha"/>
    <property type="match status" value="1"/>
</dbReference>
<organism evidence="1 2">
    <name type="scientific">Blautia producta</name>
    <dbReference type="NCBI Taxonomy" id="33035"/>
    <lineage>
        <taxon>Bacteria</taxon>
        <taxon>Bacillati</taxon>
        <taxon>Bacillota</taxon>
        <taxon>Clostridia</taxon>
        <taxon>Lachnospirales</taxon>
        <taxon>Lachnospiraceae</taxon>
        <taxon>Blautia</taxon>
    </lineage>
</organism>
<dbReference type="Proteomes" id="UP000289794">
    <property type="component" value="Chromosome"/>
</dbReference>
<dbReference type="RefSeq" id="WP_205730530.1">
    <property type="nucleotide sequence ID" value="NZ_CP035945.1"/>
</dbReference>
<keyword evidence="1" id="KW-0378">Hydrolase</keyword>
<dbReference type="PANTHER" id="PTHR18901:SF38">
    <property type="entry name" value="PSEUDOURIDINE-5'-PHOSPHATASE"/>
    <property type="match status" value="1"/>
</dbReference>
<dbReference type="PANTHER" id="PTHR18901">
    <property type="entry name" value="2-DEOXYGLUCOSE-6-PHOSPHATE PHOSPHATASE 2"/>
    <property type="match status" value="1"/>
</dbReference>
<gene>
    <name evidence="1" type="ORF">PMF13cell1_04526</name>
</gene>
<dbReference type="EC" id="3.1.3.-" evidence="1"/>
<dbReference type="EMBL" id="CP035945">
    <property type="protein sequence ID" value="QBE98957.1"/>
    <property type="molecule type" value="Genomic_DNA"/>
</dbReference>
<evidence type="ECO:0000313" key="2">
    <source>
        <dbReference type="Proteomes" id="UP000289794"/>
    </source>
</evidence>
<dbReference type="NCBIfam" id="TIGR01509">
    <property type="entry name" value="HAD-SF-IA-v3"/>
    <property type="match status" value="1"/>
</dbReference>
<dbReference type="Gene3D" id="1.10.150.240">
    <property type="entry name" value="Putative phosphatase, domain 2"/>
    <property type="match status" value="1"/>
</dbReference>
<dbReference type="SUPFAM" id="SSF56784">
    <property type="entry name" value="HAD-like"/>
    <property type="match status" value="1"/>
</dbReference>
<proteinExistence type="predicted"/>
<dbReference type="GO" id="GO:0016787">
    <property type="term" value="F:hydrolase activity"/>
    <property type="evidence" value="ECO:0007669"/>
    <property type="project" value="UniProtKB-KW"/>
</dbReference>
<dbReference type="Pfam" id="PF00702">
    <property type="entry name" value="Hydrolase"/>
    <property type="match status" value="1"/>
</dbReference>
<protein>
    <submittedName>
        <fullName evidence="1">Phosphorylated carbohydrates phosphatase</fullName>
        <ecNumber evidence="1">3.1.3.-</ecNumber>
    </submittedName>
</protein>
<dbReference type="AlphaFoldDB" id="A0A4P6M662"/>
<evidence type="ECO:0000313" key="1">
    <source>
        <dbReference type="EMBL" id="QBE98957.1"/>
    </source>
</evidence>
<dbReference type="KEGG" id="bpro:PMF13cell1_04526"/>
<accession>A0A4P6M662</accession>
<dbReference type="PRINTS" id="PR00413">
    <property type="entry name" value="HADHALOGNASE"/>
</dbReference>
<name>A0A4P6M662_9FIRM</name>
<reference evidence="1 2" key="1">
    <citation type="submission" date="2019-01" db="EMBL/GenBank/DDBJ databases">
        <title>PMF-metabolizing Aryl O-demethylase.</title>
        <authorList>
            <person name="Kim M."/>
        </authorList>
    </citation>
    <scope>NUCLEOTIDE SEQUENCE [LARGE SCALE GENOMIC DNA]</scope>
    <source>
        <strain evidence="1 2">PMF1</strain>
    </source>
</reference>
<dbReference type="InterPro" id="IPR023214">
    <property type="entry name" value="HAD_sf"/>
</dbReference>
<dbReference type="InterPro" id="IPR023198">
    <property type="entry name" value="PGP-like_dom2"/>
</dbReference>
<dbReference type="InterPro" id="IPR006439">
    <property type="entry name" value="HAD-SF_hydro_IA"/>
</dbReference>
<dbReference type="InterPro" id="IPR036412">
    <property type="entry name" value="HAD-like_sf"/>
</dbReference>
<dbReference type="Gene3D" id="3.40.50.1000">
    <property type="entry name" value="HAD superfamily/HAD-like"/>
    <property type="match status" value="1"/>
</dbReference>
<dbReference type="SFLD" id="SFLDG01129">
    <property type="entry name" value="C1.5:_HAD__Beta-PGM__Phosphata"/>
    <property type="match status" value="1"/>
</dbReference>
<sequence length="224" mass="25026">MMINALILDMDGLMFDTERLMKAGWEEACREMGFTLTEYHLSQMRGGTRERSSRLFEEWFHGTVDYDQGRAIRTRYQRDHIEKYGVPVKKGLMELLTYLKERRIPAAVATSTARKEASRYWDMAGVTPYLTASVCGDEVTKGKPDPEIFLTAAKKLKTPPAQCLVLEDSLNGIRAAKAAGALSCMVPDLTPADDGIRPFCDIICEDLSQVIPYLDSCGSSLQSP</sequence>
<dbReference type="SFLD" id="SFLDS00003">
    <property type="entry name" value="Haloacid_Dehalogenase"/>
    <property type="match status" value="1"/>
</dbReference>